<feature type="transmembrane region" description="Helical" evidence="1">
    <location>
        <begin position="111"/>
        <end position="132"/>
    </location>
</feature>
<dbReference type="PANTHER" id="PTHR33333:SF46">
    <property type="entry name" value="LOW QUALITY PROTEIN: GLYCINE-RICH PROTEIN DOT1"/>
    <property type="match status" value="1"/>
</dbReference>
<keyword evidence="1" id="KW-1133">Transmembrane helix</keyword>
<sequence length="167" mass="19040">MGEGVWEFVEELAAYAKERVLAFVRENLIKILPLAADAKERVLAFERENLIKILPLAADAKERVLAFVRENLIKILPLASFVCEYLIKILPLAVDAKERVLAFVRENLIKILPLTVLLLALYCFCSCCSRAGQRMMKAPGRKGAMMPRTSFERNPRAYFKDLHGRME</sequence>
<proteinExistence type="predicted"/>
<keyword evidence="1" id="KW-0472">Membrane</keyword>
<accession>A0AAX6EZD0</accession>
<keyword evidence="3" id="KW-1185">Reference proteome</keyword>
<evidence type="ECO:0000313" key="3">
    <source>
        <dbReference type="Proteomes" id="UP001140949"/>
    </source>
</evidence>
<reference evidence="2" key="1">
    <citation type="journal article" date="2023" name="GigaByte">
        <title>Genome assembly of the bearded iris, Iris pallida Lam.</title>
        <authorList>
            <person name="Bruccoleri R.E."/>
            <person name="Oakeley E.J."/>
            <person name="Faust A.M.E."/>
            <person name="Altorfer M."/>
            <person name="Dessus-Babus S."/>
            <person name="Burckhardt D."/>
            <person name="Oertli M."/>
            <person name="Naumann U."/>
            <person name="Petersen F."/>
            <person name="Wong J."/>
        </authorList>
    </citation>
    <scope>NUCLEOTIDE SEQUENCE</scope>
    <source>
        <strain evidence="2">GSM-AAB239-AS_SAM_17_03QT</strain>
    </source>
</reference>
<dbReference type="PANTHER" id="PTHR33333">
    <property type="entry name" value="ERYTHROCYTE MEMBRANE PROTEIN 1-LIKE"/>
    <property type="match status" value="1"/>
</dbReference>
<dbReference type="AlphaFoldDB" id="A0AAX6EZD0"/>
<protein>
    <submittedName>
        <fullName evidence="2">Uncharacterized protein</fullName>
    </submittedName>
</protein>
<evidence type="ECO:0000256" key="1">
    <source>
        <dbReference type="SAM" id="Phobius"/>
    </source>
</evidence>
<name>A0AAX6EZD0_IRIPA</name>
<dbReference type="EMBL" id="JANAVB010033016">
    <property type="protein sequence ID" value="KAJ6809567.1"/>
    <property type="molecule type" value="Genomic_DNA"/>
</dbReference>
<dbReference type="InterPro" id="IPR039926">
    <property type="entry name" value="Egg_app_1"/>
</dbReference>
<evidence type="ECO:0000313" key="2">
    <source>
        <dbReference type="EMBL" id="KAJ6809567.1"/>
    </source>
</evidence>
<comment type="caution">
    <text evidence="2">The sequence shown here is derived from an EMBL/GenBank/DDBJ whole genome shotgun (WGS) entry which is preliminary data.</text>
</comment>
<gene>
    <name evidence="2" type="ORF">M6B38_162085</name>
</gene>
<dbReference type="Proteomes" id="UP001140949">
    <property type="component" value="Unassembled WGS sequence"/>
</dbReference>
<reference evidence="2" key="2">
    <citation type="submission" date="2023-04" db="EMBL/GenBank/DDBJ databases">
        <authorList>
            <person name="Bruccoleri R.E."/>
            <person name="Oakeley E.J."/>
            <person name="Faust A.-M."/>
            <person name="Dessus-Babus S."/>
            <person name="Altorfer M."/>
            <person name="Burckhardt D."/>
            <person name="Oertli M."/>
            <person name="Naumann U."/>
            <person name="Petersen F."/>
            <person name="Wong J."/>
        </authorList>
    </citation>
    <scope>NUCLEOTIDE SEQUENCE</scope>
    <source>
        <strain evidence="2">GSM-AAB239-AS_SAM_17_03QT</strain>
        <tissue evidence="2">Leaf</tissue>
    </source>
</reference>
<keyword evidence="1" id="KW-0812">Transmembrane</keyword>
<organism evidence="2 3">
    <name type="scientific">Iris pallida</name>
    <name type="common">Sweet iris</name>
    <dbReference type="NCBI Taxonomy" id="29817"/>
    <lineage>
        <taxon>Eukaryota</taxon>
        <taxon>Viridiplantae</taxon>
        <taxon>Streptophyta</taxon>
        <taxon>Embryophyta</taxon>
        <taxon>Tracheophyta</taxon>
        <taxon>Spermatophyta</taxon>
        <taxon>Magnoliopsida</taxon>
        <taxon>Liliopsida</taxon>
        <taxon>Asparagales</taxon>
        <taxon>Iridaceae</taxon>
        <taxon>Iridoideae</taxon>
        <taxon>Irideae</taxon>
        <taxon>Iris</taxon>
    </lineage>
</organism>